<dbReference type="PANTHER" id="PTHR33221">
    <property type="entry name" value="WINGED HELIX-TURN-HELIX TRANSCRIPTIONAL REGULATOR, RRF2 FAMILY"/>
    <property type="match status" value="1"/>
</dbReference>
<dbReference type="PROSITE" id="PS01332">
    <property type="entry name" value="HTH_RRF2_1"/>
    <property type="match status" value="1"/>
</dbReference>
<dbReference type="RefSeq" id="WP_244349515.1">
    <property type="nucleotide sequence ID" value="NZ_JAFIRA010000008.1"/>
</dbReference>
<evidence type="ECO:0000313" key="2">
    <source>
        <dbReference type="EMBL" id="MCJ2542285.1"/>
    </source>
</evidence>
<evidence type="ECO:0000313" key="3">
    <source>
        <dbReference type="Proteomes" id="UP000830835"/>
    </source>
</evidence>
<dbReference type="SUPFAM" id="SSF46785">
    <property type="entry name" value="Winged helix' DNA-binding domain"/>
    <property type="match status" value="1"/>
</dbReference>
<dbReference type="NCBIfam" id="TIGR00738">
    <property type="entry name" value="rrf2_super"/>
    <property type="match status" value="1"/>
</dbReference>
<dbReference type="Proteomes" id="UP000830835">
    <property type="component" value="Unassembled WGS sequence"/>
</dbReference>
<protein>
    <submittedName>
        <fullName evidence="2">Rrf2 family transcriptional regulator</fullName>
    </submittedName>
</protein>
<proteinExistence type="predicted"/>
<dbReference type="Gene3D" id="1.10.10.10">
    <property type="entry name" value="Winged helix-like DNA-binding domain superfamily/Winged helix DNA-binding domain"/>
    <property type="match status" value="1"/>
</dbReference>
<gene>
    <name evidence="2" type="ORF">JX360_05090</name>
</gene>
<keyword evidence="1" id="KW-0238">DNA-binding</keyword>
<dbReference type="InterPro" id="IPR000944">
    <property type="entry name" value="Tscrpt_reg_Rrf2"/>
</dbReference>
<dbReference type="EMBL" id="JAFIRA010000008">
    <property type="protein sequence ID" value="MCJ2542285.1"/>
    <property type="molecule type" value="Genomic_DNA"/>
</dbReference>
<organism evidence="2 3">
    <name type="scientific">Thermostichus vulcanus str. 'Rupite'</name>
    <dbReference type="NCBI Taxonomy" id="2813851"/>
    <lineage>
        <taxon>Bacteria</taxon>
        <taxon>Bacillati</taxon>
        <taxon>Cyanobacteriota</taxon>
        <taxon>Cyanophyceae</taxon>
        <taxon>Thermostichales</taxon>
        <taxon>Thermostichaceae</taxon>
        <taxon>Thermostichus</taxon>
    </lineage>
</organism>
<dbReference type="InterPro" id="IPR030489">
    <property type="entry name" value="TR_Rrf2-type_CS"/>
</dbReference>
<evidence type="ECO:0000256" key="1">
    <source>
        <dbReference type="ARBA" id="ARBA00023125"/>
    </source>
</evidence>
<dbReference type="PROSITE" id="PS51197">
    <property type="entry name" value="HTH_RRF2_2"/>
    <property type="match status" value="1"/>
</dbReference>
<accession>A0ABT0C932</accession>
<reference evidence="2" key="1">
    <citation type="submission" date="2021-02" db="EMBL/GenBank/DDBJ databases">
        <title>The CRISPR/cas machinery reduction and long-range gene transfer in the hot spring cyanobacterium Synechococcus.</title>
        <authorList>
            <person name="Dvorak P."/>
            <person name="Jahodarova E."/>
            <person name="Hasler P."/>
            <person name="Poulickova A."/>
        </authorList>
    </citation>
    <scope>NUCLEOTIDE SEQUENCE</scope>
    <source>
        <strain evidence="2">Rupite</strain>
    </source>
</reference>
<name>A0ABT0C932_THEVL</name>
<dbReference type="PANTHER" id="PTHR33221:SF5">
    <property type="entry name" value="HTH-TYPE TRANSCRIPTIONAL REGULATOR ISCR"/>
    <property type="match status" value="1"/>
</dbReference>
<comment type="caution">
    <text evidence="2">The sequence shown here is derived from an EMBL/GenBank/DDBJ whole genome shotgun (WGS) entry which is preliminary data.</text>
</comment>
<sequence length="146" mass="16463">MELSCKSEYALLALLELAQHHNDGQVLQIKEIAAHQSIPDRYLEQLLATLRRQGLVRSQRGAKGGYSLARAPWTISLLDVIQAIEGEDLTRSRELPTADPTPEREVLLKVWQDVQAAAVAILQKTTLQDLCDQQAQQQRANLMYYI</sequence>
<dbReference type="InterPro" id="IPR036390">
    <property type="entry name" value="WH_DNA-bd_sf"/>
</dbReference>
<dbReference type="InterPro" id="IPR036388">
    <property type="entry name" value="WH-like_DNA-bd_sf"/>
</dbReference>
<keyword evidence="3" id="KW-1185">Reference proteome</keyword>
<dbReference type="Pfam" id="PF02082">
    <property type="entry name" value="Rrf2"/>
    <property type="match status" value="1"/>
</dbReference>